<name>A0AAV0MJ33_9ROSI</name>
<keyword evidence="3" id="KW-1185">Reference proteome</keyword>
<evidence type="ECO:0000256" key="1">
    <source>
        <dbReference type="SAM" id="Phobius"/>
    </source>
</evidence>
<proteinExistence type="predicted"/>
<comment type="caution">
    <text evidence="2">The sequence shown here is derived from an EMBL/GenBank/DDBJ whole genome shotgun (WGS) entry which is preliminary data.</text>
</comment>
<evidence type="ECO:0000313" key="3">
    <source>
        <dbReference type="Proteomes" id="UP001154282"/>
    </source>
</evidence>
<feature type="transmembrane region" description="Helical" evidence="1">
    <location>
        <begin position="12"/>
        <end position="32"/>
    </location>
</feature>
<protein>
    <submittedName>
        <fullName evidence="2">Uncharacterized protein</fullName>
    </submittedName>
</protein>
<keyword evidence="1" id="KW-1133">Transmembrane helix</keyword>
<organism evidence="2 3">
    <name type="scientific">Linum tenue</name>
    <dbReference type="NCBI Taxonomy" id="586396"/>
    <lineage>
        <taxon>Eukaryota</taxon>
        <taxon>Viridiplantae</taxon>
        <taxon>Streptophyta</taxon>
        <taxon>Embryophyta</taxon>
        <taxon>Tracheophyta</taxon>
        <taxon>Spermatophyta</taxon>
        <taxon>Magnoliopsida</taxon>
        <taxon>eudicotyledons</taxon>
        <taxon>Gunneridae</taxon>
        <taxon>Pentapetalae</taxon>
        <taxon>rosids</taxon>
        <taxon>fabids</taxon>
        <taxon>Malpighiales</taxon>
        <taxon>Linaceae</taxon>
        <taxon>Linum</taxon>
    </lineage>
</organism>
<reference evidence="2" key="1">
    <citation type="submission" date="2022-08" db="EMBL/GenBank/DDBJ databases">
        <authorList>
            <person name="Gutierrez-Valencia J."/>
        </authorList>
    </citation>
    <scope>NUCLEOTIDE SEQUENCE</scope>
</reference>
<keyword evidence="1" id="KW-0472">Membrane</keyword>
<evidence type="ECO:0000313" key="2">
    <source>
        <dbReference type="EMBL" id="CAI0446029.1"/>
    </source>
</evidence>
<keyword evidence="1" id="KW-0812">Transmembrane</keyword>
<accession>A0AAV0MJ33</accession>
<gene>
    <name evidence="2" type="ORF">LITE_LOCUS28849</name>
</gene>
<sequence length="76" mass="9013">MIAVSWCVNGCCMMKLMIILIWGMWLVVNLIIDPSNTIRSKIIPEVMDVYKQHFDRKITTKCRRLFFSNFGRILFL</sequence>
<dbReference type="AlphaFoldDB" id="A0AAV0MJ33"/>
<dbReference type="Proteomes" id="UP001154282">
    <property type="component" value="Unassembled WGS sequence"/>
</dbReference>
<dbReference type="EMBL" id="CAMGYJ010000007">
    <property type="protein sequence ID" value="CAI0446029.1"/>
    <property type="molecule type" value="Genomic_DNA"/>
</dbReference>